<dbReference type="SUPFAM" id="SSF46689">
    <property type="entry name" value="Homeodomain-like"/>
    <property type="match status" value="1"/>
</dbReference>
<keyword evidence="2 4" id="KW-0238">DNA-binding</keyword>
<comment type="caution">
    <text evidence="6">The sequence shown here is derived from an EMBL/GenBank/DDBJ whole genome shotgun (WGS) entry which is preliminary data.</text>
</comment>
<dbReference type="AlphaFoldDB" id="A0A7Y1ACS4"/>
<dbReference type="InterPro" id="IPR011075">
    <property type="entry name" value="TetR_C"/>
</dbReference>
<evidence type="ECO:0000313" key="7">
    <source>
        <dbReference type="Proteomes" id="UP000537729"/>
    </source>
</evidence>
<evidence type="ECO:0000256" key="2">
    <source>
        <dbReference type="ARBA" id="ARBA00023125"/>
    </source>
</evidence>
<dbReference type="RefSeq" id="WP_032902016.1">
    <property type="nucleotide sequence ID" value="NZ_JAAQWG010000088.1"/>
</dbReference>
<feature type="DNA-binding region" description="H-T-H motif" evidence="4">
    <location>
        <begin position="30"/>
        <end position="49"/>
    </location>
</feature>
<dbReference type="Pfam" id="PF16925">
    <property type="entry name" value="TetR_C_13"/>
    <property type="match status" value="1"/>
</dbReference>
<accession>A0A7Y1ACS4</accession>
<dbReference type="PANTHER" id="PTHR47506">
    <property type="entry name" value="TRANSCRIPTIONAL REGULATORY PROTEIN"/>
    <property type="match status" value="1"/>
</dbReference>
<evidence type="ECO:0000256" key="3">
    <source>
        <dbReference type="ARBA" id="ARBA00023163"/>
    </source>
</evidence>
<dbReference type="PROSITE" id="PS50977">
    <property type="entry name" value="HTH_TETR_2"/>
    <property type="match status" value="1"/>
</dbReference>
<dbReference type="InterPro" id="IPR036271">
    <property type="entry name" value="Tet_transcr_reg_TetR-rel_C_sf"/>
</dbReference>
<dbReference type="Pfam" id="PF00440">
    <property type="entry name" value="TetR_N"/>
    <property type="match status" value="1"/>
</dbReference>
<protein>
    <submittedName>
        <fullName evidence="6">TetR/AcrR family transcriptional regulator</fullName>
    </submittedName>
</protein>
<keyword evidence="3" id="KW-0804">Transcription</keyword>
<dbReference type="InterPro" id="IPR001647">
    <property type="entry name" value="HTH_TetR"/>
</dbReference>
<feature type="domain" description="HTH tetR-type" evidence="5">
    <location>
        <begin position="7"/>
        <end position="67"/>
    </location>
</feature>
<evidence type="ECO:0000256" key="1">
    <source>
        <dbReference type="ARBA" id="ARBA00023015"/>
    </source>
</evidence>
<organism evidence="6 7">
    <name type="scientific">Pseudomonas veronii</name>
    <dbReference type="NCBI Taxonomy" id="76761"/>
    <lineage>
        <taxon>Bacteria</taxon>
        <taxon>Pseudomonadati</taxon>
        <taxon>Pseudomonadota</taxon>
        <taxon>Gammaproteobacteria</taxon>
        <taxon>Pseudomonadales</taxon>
        <taxon>Pseudomonadaceae</taxon>
        <taxon>Pseudomonas</taxon>
    </lineage>
</organism>
<keyword evidence="1" id="KW-0805">Transcription regulation</keyword>
<dbReference type="InterPro" id="IPR009057">
    <property type="entry name" value="Homeodomain-like_sf"/>
</dbReference>
<evidence type="ECO:0000256" key="4">
    <source>
        <dbReference type="PROSITE-ProRule" id="PRU00335"/>
    </source>
</evidence>
<proteinExistence type="predicted"/>
<dbReference type="GO" id="GO:0003677">
    <property type="term" value="F:DNA binding"/>
    <property type="evidence" value="ECO:0007669"/>
    <property type="project" value="UniProtKB-UniRule"/>
</dbReference>
<evidence type="ECO:0000313" key="6">
    <source>
        <dbReference type="EMBL" id="NMY13286.1"/>
    </source>
</evidence>
<dbReference type="EMBL" id="JAAQWG010000088">
    <property type="protein sequence ID" value="NMY13286.1"/>
    <property type="molecule type" value="Genomic_DNA"/>
</dbReference>
<dbReference type="Proteomes" id="UP000537729">
    <property type="component" value="Unassembled WGS sequence"/>
</dbReference>
<dbReference type="PRINTS" id="PR00455">
    <property type="entry name" value="HTHTETR"/>
</dbReference>
<dbReference type="SUPFAM" id="SSF48498">
    <property type="entry name" value="Tetracyclin repressor-like, C-terminal domain"/>
    <property type="match status" value="1"/>
</dbReference>
<name>A0A7Y1ACS4_PSEVE</name>
<gene>
    <name evidence="6" type="ORF">HBO38_33650</name>
</gene>
<dbReference type="PANTHER" id="PTHR47506:SF6">
    <property type="entry name" value="HTH-TYPE TRANSCRIPTIONAL REPRESSOR NEMR"/>
    <property type="match status" value="1"/>
</dbReference>
<sequence>MNTMTTTDVRQHILDTAQNIIAGRGFTAVGLSEILKSANVPKGSFYHYFNSKEAFGEALLESYFSDYMVQLETLLNRPSVSAAQRLLAYWATWIETQSACYPAEGKCLAVKLAAEVSDLSEPMRMVLQDGMEGVITRLANVVSDAVNDGSLPGDTDTRGLATMLYQLWLGASLRTKVTRDQMPLQAAFETTSLLLSQVSDR</sequence>
<dbReference type="Gene3D" id="1.10.357.10">
    <property type="entry name" value="Tetracycline Repressor, domain 2"/>
    <property type="match status" value="1"/>
</dbReference>
<dbReference type="GeneID" id="45735621"/>
<evidence type="ECO:0000259" key="5">
    <source>
        <dbReference type="PROSITE" id="PS50977"/>
    </source>
</evidence>
<reference evidence="6 7" key="1">
    <citation type="journal article" date="2020" name="Front. Microbiol.">
        <title>Genetic Organization of the aprX-lipA2 Operon Affects the Proteolytic Potential of Pseudomonas Species in Milk.</title>
        <authorList>
            <person name="Maier C."/>
            <person name="Huptas C."/>
            <person name="von Neubeck M."/>
            <person name="Scherer S."/>
            <person name="Wenning M."/>
            <person name="Lucking G."/>
        </authorList>
    </citation>
    <scope>NUCLEOTIDE SEQUENCE [LARGE SCALE GENOMIC DNA]</scope>
    <source>
        <strain evidence="6 7">DSM 16272</strain>
    </source>
</reference>